<accession>A0A9W7ZWL4</accession>
<dbReference type="InterPro" id="IPR015222">
    <property type="entry name" value="Tam41"/>
</dbReference>
<evidence type="ECO:0000313" key="21">
    <source>
        <dbReference type="Proteomes" id="UP001150538"/>
    </source>
</evidence>
<evidence type="ECO:0000256" key="16">
    <source>
        <dbReference type="ARBA" id="ARBA00023209"/>
    </source>
</evidence>
<evidence type="ECO:0000256" key="17">
    <source>
        <dbReference type="ARBA" id="ARBA00023264"/>
    </source>
</evidence>
<evidence type="ECO:0000256" key="7">
    <source>
        <dbReference type="ARBA" id="ARBA00018337"/>
    </source>
</evidence>
<evidence type="ECO:0000256" key="12">
    <source>
        <dbReference type="ARBA" id="ARBA00022842"/>
    </source>
</evidence>
<evidence type="ECO:0000256" key="8">
    <source>
        <dbReference type="ARBA" id="ARBA00022516"/>
    </source>
</evidence>
<keyword evidence="8" id="KW-0444">Lipid biosynthesis</keyword>
<keyword evidence="12" id="KW-0460">Magnesium</keyword>
<evidence type="ECO:0000256" key="10">
    <source>
        <dbReference type="ARBA" id="ARBA00022695"/>
    </source>
</evidence>
<dbReference type="GO" id="GO:0004605">
    <property type="term" value="F:phosphatidate cytidylyltransferase activity"/>
    <property type="evidence" value="ECO:0007669"/>
    <property type="project" value="UniProtKB-EC"/>
</dbReference>
<evidence type="ECO:0000256" key="4">
    <source>
        <dbReference type="ARBA" id="ARBA00005189"/>
    </source>
</evidence>
<keyword evidence="11" id="KW-0999">Mitochondrion inner membrane</keyword>
<dbReference type="GO" id="GO:0016024">
    <property type="term" value="P:CDP-diacylglycerol biosynthetic process"/>
    <property type="evidence" value="ECO:0007669"/>
    <property type="project" value="TreeGrafter"/>
</dbReference>
<dbReference type="EMBL" id="JANBPU010000218">
    <property type="protein sequence ID" value="KAJ1914112.1"/>
    <property type="molecule type" value="Genomic_DNA"/>
</dbReference>
<comment type="pathway">
    <text evidence="4">Lipid metabolism.</text>
</comment>
<evidence type="ECO:0000256" key="1">
    <source>
        <dbReference type="ARBA" id="ARBA00001946"/>
    </source>
</evidence>
<keyword evidence="16" id="KW-0594">Phospholipid biosynthesis</keyword>
<dbReference type="PANTHER" id="PTHR13619:SF0">
    <property type="entry name" value="PHOSPHATIDATE CYTIDYLYLTRANSFERASE, MITOCHONDRIAL"/>
    <property type="match status" value="1"/>
</dbReference>
<keyword evidence="14" id="KW-0496">Mitochondrion</keyword>
<evidence type="ECO:0000256" key="6">
    <source>
        <dbReference type="ARBA" id="ARBA00012487"/>
    </source>
</evidence>
<proteinExistence type="inferred from homology"/>
<dbReference type="OrthoDB" id="341477at2759"/>
<keyword evidence="13" id="KW-0443">Lipid metabolism</keyword>
<evidence type="ECO:0000256" key="2">
    <source>
        <dbReference type="ARBA" id="ARBA00004443"/>
    </source>
</evidence>
<dbReference type="GO" id="GO:0032049">
    <property type="term" value="P:cardiolipin biosynthetic process"/>
    <property type="evidence" value="ECO:0007669"/>
    <property type="project" value="InterPro"/>
</dbReference>
<keyword evidence="10" id="KW-0548">Nucleotidyltransferase</keyword>
<evidence type="ECO:0000256" key="18">
    <source>
        <dbReference type="ARBA" id="ARBA00029893"/>
    </source>
</evidence>
<dbReference type="PANTHER" id="PTHR13619">
    <property type="entry name" value="PHOSPHATIDATE CYTIDYLYLTRANSFERASE, MITOCHONDRIAL"/>
    <property type="match status" value="1"/>
</dbReference>
<comment type="subcellular location">
    <subcellularLocation>
        <location evidence="2">Mitochondrion inner membrane</location>
        <topology evidence="2">Peripheral membrane protein</topology>
        <orientation evidence="2">Matrix side</orientation>
    </subcellularLocation>
</comment>
<dbReference type="Proteomes" id="UP001150538">
    <property type="component" value="Unassembled WGS sequence"/>
</dbReference>
<evidence type="ECO:0000256" key="13">
    <source>
        <dbReference type="ARBA" id="ARBA00023098"/>
    </source>
</evidence>
<evidence type="ECO:0000256" key="15">
    <source>
        <dbReference type="ARBA" id="ARBA00023136"/>
    </source>
</evidence>
<name>A0A9W7ZWL4_9FUNG</name>
<evidence type="ECO:0000256" key="5">
    <source>
        <dbReference type="ARBA" id="ARBA00005458"/>
    </source>
</evidence>
<evidence type="ECO:0000256" key="14">
    <source>
        <dbReference type="ARBA" id="ARBA00023128"/>
    </source>
</evidence>
<protein>
    <recommendedName>
        <fullName evidence="7">Phosphatidate cytidylyltransferase, mitochondrial</fullName>
        <ecNumber evidence="6">2.7.7.41</ecNumber>
    </recommendedName>
    <alternativeName>
        <fullName evidence="18">CDP-diacylglycerol synthase</fullName>
    </alternativeName>
</protein>
<dbReference type="Pfam" id="PF09139">
    <property type="entry name" value="Tam41_Mmp37"/>
    <property type="match status" value="1"/>
</dbReference>
<evidence type="ECO:0000256" key="9">
    <source>
        <dbReference type="ARBA" id="ARBA00022679"/>
    </source>
</evidence>
<comment type="pathway">
    <text evidence="3">Phospholipid metabolism; CDP-diacylglycerol biosynthesis; CDP-diacylglycerol from sn-glycerol 3-phosphate: step 3/3.</text>
</comment>
<sequence length="498" mass="54189">MKCRQPNYLNKHNIRPTAGHKQIRAYSGDGGYISRPAMAAASVSSSTPSSSSSSSSKTGNTTTTTTTTTSTEQNSKLDPAVLFGKPLSSALTNGSTAKQYGKKNIVGSGKIRKSTVINTNKQSSASKSTNTTTLTTTSIEDFEEHRAKLKVVLDQMLGKFSAPVRYAIAYGSGVYKQAGYDNEGSLGNGKEKPMIDLIFGVSHPEHWHALNMQQHPDHYSGLTRFGSGAVAFVGEKLGAGVYYNTDVEIEGMRVKYGVTSVRNLTGDLLNWETLYLAGRMHKPTLVIRDDPFVRVCGQVNLANAIRVALLMLPKNFTEQELFTTVAGISYTGDARMKVGGENPNKVDNIVSGQLPIMKKFYSSIIEGLHNLEYISDDILQQDISPKARAAMFRKLPKSIYENLVIQYRRAGGYVPVGQVGQSESQVEVEMTEAIVKDDRIKEFTHSALKSIISTPAITQSIKGVLTAGFSKSYQYAMAKRQKALKATTTTTTQSGSSR</sequence>
<comment type="similarity">
    <text evidence="5">Belongs to the TAM41 family.</text>
</comment>
<comment type="cofactor">
    <cofactor evidence="1">
        <name>Mg(2+)</name>
        <dbReference type="ChEBI" id="CHEBI:18420"/>
    </cofactor>
</comment>
<keyword evidence="15" id="KW-0472">Membrane</keyword>
<gene>
    <name evidence="20" type="primary">TAM41</name>
    <name evidence="20" type="ORF">H4219_004930</name>
</gene>
<keyword evidence="17" id="KW-1208">Phospholipid metabolism</keyword>
<keyword evidence="21" id="KW-1185">Reference proteome</keyword>
<dbReference type="GO" id="GO:0005743">
    <property type="term" value="C:mitochondrial inner membrane"/>
    <property type="evidence" value="ECO:0007669"/>
    <property type="project" value="UniProtKB-SubCell"/>
</dbReference>
<feature type="compositionally biased region" description="Low complexity" evidence="19">
    <location>
        <begin position="43"/>
        <end position="71"/>
    </location>
</feature>
<evidence type="ECO:0000313" key="20">
    <source>
        <dbReference type="EMBL" id="KAJ1914112.1"/>
    </source>
</evidence>
<comment type="caution">
    <text evidence="20">The sequence shown here is derived from an EMBL/GenBank/DDBJ whole genome shotgun (WGS) entry which is preliminary data.</text>
</comment>
<evidence type="ECO:0000256" key="19">
    <source>
        <dbReference type="SAM" id="MobiDB-lite"/>
    </source>
</evidence>
<evidence type="ECO:0000256" key="3">
    <source>
        <dbReference type="ARBA" id="ARBA00005119"/>
    </source>
</evidence>
<reference evidence="20" key="1">
    <citation type="submission" date="2022-07" db="EMBL/GenBank/DDBJ databases">
        <title>Phylogenomic reconstructions and comparative analyses of Kickxellomycotina fungi.</title>
        <authorList>
            <person name="Reynolds N.K."/>
            <person name="Stajich J.E."/>
            <person name="Barry K."/>
            <person name="Grigoriev I.V."/>
            <person name="Crous P."/>
            <person name="Smith M.E."/>
        </authorList>
    </citation>
    <scope>NUCLEOTIDE SEQUENCE</scope>
    <source>
        <strain evidence="20">NBRC 100468</strain>
    </source>
</reference>
<keyword evidence="9" id="KW-0808">Transferase</keyword>
<dbReference type="AlphaFoldDB" id="A0A9W7ZWL4"/>
<organism evidence="20 21">
    <name type="scientific">Mycoemilia scoparia</name>
    <dbReference type="NCBI Taxonomy" id="417184"/>
    <lineage>
        <taxon>Eukaryota</taxon>
        <taxon>Fungi</taxon>
        <taxon>Fungi incertae sedis</taxon>
        <taxon>Zoopagomycota</taxon>
        <taxon>Kickxellomycotina</taxon>
        <taxon>Kickxellomycetes</taxon>
        <taxon>Kickxellales</taxon>
        <taxon>Kickxellaceae</taxon>
        <taxon>Mycoemilia</taxon>
    </lineage>
</organism>
<evidence type="ECO:0000256" key="11">
    <source>
        <dbReference type="ARBA" id="ARBA00022792"/>
    </source>
</evidence>
<feature type="region of interest" description="Disordered" evidence="19">
    <location>
        <begin position="43"/>
        <end position="79"/>
    </location>
</feature>
<dbReference type="EC" id="2.7.7.41" evidence="6"/>